<dbReference type="CDD" id="cd08646">
    <property type="entry name" value="FMT_core_Met-tRNA-FMT_N"/>
    <property type="match status" value="1"/>
</dbReference>
<evidence type="ECO:0000256" key="2">
    <source>
        <dbReference type="ARBA" id="ARBA00012261"/>
    </source>
</evidence>
<evidence type="ECO:0000256" key="1">
    <source>
        <dbReference type="ARBA" id="ARBA00010699"/>
    </source>
</evidence>
<evidence type="ECO:0000256" key="4">
    <source>
        <dbReference type="ARBA" id="ARBA00022917"/>
    </source>
</evidence>
<accession>A0A554JBX8</accession>
<keyword evidence="3 5" id="KW-0808">Transferase</keyword>
<dbReference type="NCBIfam" id="TIGR00460">
    <property type="entry name" value="fmt"/>
    <property type="match status" value="1"/>
</dbReference>
<evidence type="ECO:0000256" key="3">
    <source>
        <dbReference type="ARBA" id="ARBA00022679"/>
    </source>
</evidence>
<dbReference type="Gene3D" id="3.40.50.12230">
    <property type="match status" value="1"/>
</dbReference>
<evidence type="ECO:0000313" key="8">
    <source>
        <dbReference type="EMBL" id="TSC65886.1"/>
    </source>
</evidence>
<dbReference type="InterPro" id="IPR005794">
    <property type="entry name" value="Fmt"/>
</dbReference>
<dbReference type="PROSITE" id="PS00373">
    <property type="entry name" value="GART"/>
    <property type="match status" value="1"/>
</dbReference>
<evidence type="ECO:0000259" key="6">
    <source>
        <dbReference type="Pfam" id="PF00551"/>
    </source>
</evidence>
<comment type="catalytic activity">
    <reaction evidence="5">
        <text>L-methionyl-tRNA(fMet) + (6R)-10-formyltetrahydrofolate = N-formyl-L-methionyl-tRNA(fMet) + (6S)-5,6,7,8-tetrahydrofolate + H(+)</text>
        <dbReference type="Rhea" id="RHEA:24380"/>
        <dbReference type="Rhea" id="RHEA-COMP:9952"/>
        <dbReference type="Rhea" id="RHEA-COMP:9953"/>
        <dbReference type="ChEBI" id="CHEBI:15378"/>
        <dbReference type="ChEBI" id="CHEBI:57453"/>
        <dbReference type="ChEBI" id="CHEBI:78530"/>
        <dbReference type="ChEBI" id="CHEBI:78844"/>
        <dbReference type="ChEBI" id="CHEBI:195366"/>
        <dbReference type="EC" id="2.1.2.9"/>
    </reaction>
</comment>
<comment type="similarity">
    <text evidence="1 5">Belongs to the Fmt family.</text>
</comment>
<dbReference type="CDD" id="cd08704">
    <property type="entry name" value="Met_tRNA_FMT_C"/>
    <property type="match status" value="1"/>
</dbReference>
<dbReference type="Pfam" id="PF02911">
    <property type="entry name" value="Formyl_trans_C"/>
    <property type="match status" value="1"/>
</dbReference>
<reference evidence="8 9" key="1">
    <citation type="submission" date="2017-07" db="EMBL/GenBank/DDBJ databases">
        <title>Mechanisms for carbon and nitrogen cycling indicate functional differentiation within the Candidate Phyla Radiation.</title>
        <authorList>
            <person name="Danczak R.E."/>
            <person name="Johnston M.D."/>
            <person name="Kenah C."/>
            <person name="Slattery M."/>
            <person name="Wrighton K.C."/>
            <person name="Wilkins M.J."/>
        </authorList>
    </citation>
    <scope>NUCLEOTIDE SEQUENCE [LARGE SCALE GENOMIC DNA]</scope>
    <source>
        <strain evidence="8">Gr01-1014_77</strain>
    </source>
</reference>
<evidence type="ECO:0000313" key="9">
    <source>
        <dbReference type="Proteomes" id="UP000319613"/>
    </source>
</evidence>
<sequence length="305" mass="33970">MKKIVFFGTSEFSKEILKTLKENFEILAVVTQPDRPVGRKQEITESVVSKEARSLNVPIFKPENLKEPSAFNELKALPKADAFVVVAYGHIIPKGILDLAVPINIHGSLLPKFRGASPIQAAILSGETETGITIMLMDEKMDHGPVLKMETVTIEPEDTFKELEQKLCTLAKEMIVPTINDYLDGKLKPTEQNHSEASFCQTITKEDGKIDWNADVKDVFNKYRAFIQWPGIWTTFDGKILKILKCSASSVKASESGMVFEQDGKVFVGCTNGSLEILELQLEGKNPTTVSDFVRGYPKFLNTKL</sequence>
<feature type="domain" description="Formyl transferase N-terminal" evidence="6">
    <location>
        <begin position="2"/>
        <end position="177"/>
    </location>
</feature>
<comment type="function">
    <text evidence="5">Attaches a formyl group to the free amino group of methionyl-tRNA(fMet). The formyl group appears to play a dual role in the initiator identity of N-formylmethionyl-tRNA by promoting its recognition by IF2 and preventing the misappropriation of this tRNA by the elongation apparatus.</text>
</comment>
<dbReference type="GO" id="GO:0004479">
    <property type="term" value="F:methionyl-tRNA formyltransferase activity"/>
    <property type="evidence" value="ECO:0007669"/>
    <property type="project" value="UniProtKB-UniRule"/>
</dbReference>
<protein>
    <recommendedName>
        <fullName evidence="2 5">Methionyl-tRNA formyltransferase</fullName>
        <ecNumber evidence="2 5">2.1.2.9</ecNumber>
    </recommendedName>
</protein>
<keyword evidence="4 5" id="KW-0648">Protein biosynthesis</keyword>
<dbReference type="AlphaFoldDB" id="A0A554JBX8"/>
<name>A0A554JBX8_9BACT</name>
<dbReference type="InterPro" id="IPR041711">
    <property type="entry name" value="Met-tRNA-FMT_N"/>
</dbReference>
<dbReference type="InterPro" id="IPR002376">
    <property type="entry name" value="Formyl_transf_N"/>
</dbReference>
<dbReference type="EC" id="2.1.2.9" evidence="2 5"/>
<dbReference type="InterPro" id="IPR044135">
    <property type="entry name" value="Met-tRNA-FMT_C"/>
</dbReference>
<dbReference type="PANTHER" id="PTHR11138">
    <property type="entry name" value="METHIONYL-TRNA FORMYLTRANSFERASE"/>
    <property type="match status" value="1"/>
</dbReference>
<dbReference type="PANTHER" id="PTHR11138:SF5">
    <property type="entry name" value="METHIONYL-TRNA FORMYLTRANSFERASE, MITOCHONDRIAL"/>
    <property type="match status" value="1"/>
</dbReference>
<comment type="caution">
    <text evidence="8">The sequence shown here is derived from an EMBL/GenBank/DDBJ whole genome shotgun (WGS) entry which is preliminary data.</text>
</comment>
<dbReference type="GO" id="GO:0005829">
    <property type="term" value="C:cytosol"/>
    <property type="evidence" value="ECO:0007669"/>
    <property type="project" value="TreeGrafter"/>
</dbReference>
<feature type="binding site" evidence="5">
    <location>
        <begin position="108"/>
        <end position="111"/>
    </location>
    <ligand>
        <name>(6S)-5,6,7,8-tetrahydrofolate</name>
        <dbReference type="ChEBI" id="CHEBI:57453"/>
    </ligand>
</feature>
<evidence type="ECO:0000256" key="5">
    <source>
        <dbReference type="HAMAP-Rule" id="MF_00182"/>
    </source>
</evidence>
<feature type="domain" description="Formyl transferase C-terminal" evidence="7">
    <location>
        <begin position="203"/>
        <end position="297"/>
    </location>
</feature>
<dbReference type="InterPro" id="IPR011034">
    <property type="entry name" value="Formyl_transferase-like_C_sf"/>
</dbReference>
<dbReference type="Proteomes" id="UP000319613">
    <property type="component" value="Unassembled WGS sequence"/>
</dbReference>
<dbReference type="InterPro" id="IPR005793">
    <property type="entry name" value="Formyl_trans_C"/>
</dbReference>
<dbReference type="Pfam" id="PF00551">
    <property type="entry name" value="Formyl_trans_N"/>
    <property type="match status" value="1"/>
</dbReference>
<dbReference type="SUPFAM" id="SSF53328">
    <property type="entry name" value="Formyltransferase"/>
    <property type="match status" value="1"/>
</dbReference>
<dbReference type="InterPro" id="IPR036477">
    <property type="entry name" value="Formyl_transf_N_sf"/>
</dbReference>
<dbReference type="EMBL" id="VMFF01000023">
    <property type="protein sequence ID" value="TSC65886.1"/>
    <property type="molecule type" value="Genomic_DNA"/>
</dbReference>
<evidence type="ECO:0000259" key="7">
    <source>
        <dbReference type="Pfam" id="PF02911"/>
    </source>
</evidence>
<dbReference type="InterPro" id="IPR001555">
    <property type="entry name" value="GART_AS"/>
</dbReference>
<proteinExistence type="inferred from homology"/>
<organism evidence="8 9">
    <name type="scientific">Candidatus Doudnabacteria bacterium Gr01-1014_77</name>
    <dbReference type="NCBI Taxonomy" id="2017133"/>
    <lineage>
        <taxon>Bacteria</taxon>
        <taxon>Candidatus Doudnaibacteriota</taxon>
    </lineage>
</organism>
<dbReference type="SUPFAM" id="SSF50486">
    <property type="entry name" value="FMT C-terminal domain-like"/>
    <property type="match status" value="1"/>
</dbReference>
<dbReference type="HAMAP" id="MF_00182">
    <property type="entry name" value="Formyl_trans"/>
    <property type="match status" value="1"/>
</dbReference>
<gene>
    <name evidence="5" type="primary">fmt</name>
    <name evidence="8" type="ORF">G01um101477_298</name>
</gene>